<feature type="transmembrane region" description="Helical" evidence="1">
    <location>
        <begin position="988"/>
        <end position="1009"/>
    </location>
</feature>
<dbReference type="InterPro" id="IPR029063">
    <property type="entry name" value="SAM-dependent_MTases_sf"/>
</dbReference>
<feature type="transmembrane region" description="Helical" evidence="1">
    <location>
        <begin position="1079"/>
        <end position="1100"/>
    </location>
</feature>
<accession>A0ABP1G649</accession>
<name>A0ABP1G649_9CHLO</name>
<dbReference type="Pfam" id="PF01593">
    <property type="entry name" value="Amino_oxidase"/>
    <property type="match status" value="1"/>
</dbReference>
<sequence length="1145" mass="126211">MAEAKRVCVVGSGISGLSAAWLLHRSGAKVTLFESERRPGGHTLTDDSPGYPVDLGFQVYNLTTYPNLVGLLEQLGVDSEPSDMSFALSMDGGALEWGSHGLNSIFAQRRNMLSPSFLRMIWDVIRFGQLAPLVLKPEMAKTYGGMSLGEYVQQQGYSHAFISNYLLPMCAAVWSVPNAQVMTFPVVMLVRFWANHHLLDLTQRPIWRVVGDRSRTYVRKILQELPDVRLGCPVTSATPGSSQEPAVVRWGDGQSQDFDAVIFATHSDTTLSLLGDAAPKGVRQLLEAIPYGMNEVYLHTDEALMPRNHTTWASWNCISSSDPSADTQAVCVTYWLNNLQRLPAEAPPTFVTLNPPQPPAQDKTIRQMQMAHPVFSYSAYNAQQKLHTVQGEGGLYYAGAWCGYGFHEDGLKAGMAAAVALGAKIPWSARATCPKISLTDSFFLGTFDRFARMAINLGSLRLILPNGEERLYGSEEALPPVPEEDRWLERPPLHATVRVLKMSFFRKIITRHDTGLGEAYMDEDYEVDDLGALIAVVTANAGNIEGKRGALGLLNRLGDWLLTLAHRARANTIEGSRRNIEEHYDAGNAIYKLFLDETMTYSSGIHRPGDSLKQAQLNKLDALIERAGISKTDHVLEIGCGWGSMAIHAVQKTGCTWTGVTVSKQQLEEAVARVKAAGLSDSIKLLFCDYREGHDLGTFDKVVSCEMIEAVGHENLPTYFQAISGFLKPGGQAVIQAISEPDERYEAYCASSDFIREHIFPGGHLPSMGAMVDAARGTGLSVQDCADIGPHYAVTLRAWRAAWEREHDSLLRLGYSERFWRKYRFYFAYCEAAFDARYIYNFQILWQKSAEPQELPSALTPSSSEELCKPLPLITPMQSAPSDPITQVLLAVYFFLAGCIVSQSRMMWVAPAASAFFACLFAAVSHASSMLSSTYRQLGRSSRAWWCADLVHMMYSTAVFLSAALYILKHPQAFLITWNPTAEEAGMLPDVLVSISAGFFGFQLWALVCTRLSRQSYLGVIHYTLLLMLFGAAAFKAVHTPLLTAMLLSELASLLCLAGKMQDLTGGPATSGILKHLHAAELGSLLLFQLLPHFLIAVSVLVHPETFSAKSYYAIATAGCAYINASNVRKVVACHRRRPKQHSEC</sequence>
<dbReference type="InterPro" id="IPR050723">
    <property type="entry name" value="CFA/CMAS"/>
</dbReference>
<reference evidence="3 4" key="1">
    <citation type="submission" date="2024-06" db="EMBL/GenBank/DDBJ databases">
        <authorList>
            <person name="Kraege A."/>
            <person name="Thomma B."/>
        </authorList>
    </citation>
    <scope>NUCLEOTIDE SEQUENCE [LARGE SCALE GENOMIC DNA]</scope>
</reference>
<dbReference type="SUPFAM" id="SSF51905">
    <property type="entry name" value="FAD/NAD(P)-binding domain"/>
    <property type="match status" value="1"/>
</dbReference>
<feature type="transmembrane region" description="Helical" evidence="1">
    <location>
        <begin position="945"/>
        <end position="968"/>
    </location>
</feature>
<gene>
    <name evidence="3" type="primary">g10617</name>
    <name evidence="3" type="ORF">VP750_LOCUS9520</name>
</gene>
<keyword evidence="1" id="KW-0812">Transmembrane</keyword>
<proteinExistence type="predicted"/>
<feature type="transmembrane region" description="Helical" evidence="1">
    <location>
        <begin position="906"/>
        <end position="924"/>
    </location>
</feature>
<evidence type="ECO:0000256" key="1">
    <source>
        <dbReference type="SAM" id="Phobius"/>
    </source>
</evidence>
<feature type="domain" description="Amine oxidase" evidence="2">
    <location>
        <begin position="14"/>
        <end position="326"/>
    </location>
</feature>
<dbReference type="Gene3D" id="3.50.50.60">
    <property type="entry name" value="FAD/NAD(P)-binding domain"/>
    <property type="match status" value="1"/>
</dbReference>
<dbReference type="PANTHER" id="PTHR43667:SF2">
    <property type="entry name" value="FATTY ACID C-METHYL TRANSFERASE"/>
    <property type="match status" value="1"/>
</dbReference>
<evidence type="ECO:0000313" key="4">
    <source>
        <dbReference type="Proteomes" id="UP001497392"/>
    </source>
</evidence>
<protein>
    <submittedName>
        <fullName evidence="3">G10617 protein</fullName>
    </submittedName>
</protein>
<dbReference type="EMBL" id="CAXHTA020000017">
    <property type="protein sequence ID" value="CAL5227614.1"/>
    <property type="molecule type" value="Genomic_DNA"/>
</dbReference>
<keyword evidence="1" id="KW-1133">Transmembrane helix</keyword>
<keyword evidence="4" id="KW-1185">Reference proteome</keyword>
<feature type="transmembrane region" description="Helical" evidence="1">
    <location>
        <begin position="1016"/>
        <end position="1035"/>
    </location>
</feature>
<evidence type="ECO:0000313" key="3">
    <source>
        <dbReference type="EMBL" id="CAL5227614.1"/>
    </source>
</evidence>
<keyword evidence="1" id="KW-0472">Membrane</keyword>
<evidence type="ECO:0000259" key="2">
    <source>
        <dbReference type="Pfam" id="PF01593"/>
    </source>
</evidence>
<comment type="caution">
    <text evidence="3">The sequence shown here is derived from an EMBL/GenBank/DDBJ whole genome shotgun (WGS) entry which is preliminary data.</text>
</comment>
<dbReference type="PANTHER" id="PTHR43667">
    <property type="entry name" value="CYCLOPROPANE-FATTY-ACYL-PHOSPHOLIPID SYNTHASE"/>
    <property type="match status" value="1"/>
</dbReference>
<dbReference type="CDD" id="cd02440">
    <property type="entry name" value="AdoMet_MTases"/>
    <property type="match status" value="1"/>
</dbReference>
<dbReference type="Proteomes" id="UP001497392">
    <property type="component" value="Unassembled WGS sequence"/>
</dbReference>
<dbReference type="Gene3D" id="3.40.50.150">
    <property type="entry name" value="Vaccinia Virus protein VP39"/>
    <property type="match status" value="1"/>
</dbReference>
<dbReference type="Pfam" id="PF02353">
    <property type="entry name" value="CMAS"/>
    <property type="match status" value="1"/>
</dbReference>
<organism evidence="3 4">
    <name type="scientific">Coccomyxa viridis</name>
    <dbReference type="NCBI Taxonomy" id="1274662"/>
    <lineage>
        <taxon>Eukaryota</taxon>
        <taxon>Viridiplantae</taxon>
        <taxon>Chlorophyta</taxon>
        <taxon>core chlorophytes</taxon>
        <taxon>Trebouxiophyceae</taxon>
        <taxon>Trebouxiophyceae incertae sedis</taxon>
        <taxon>Coccomyxaceae</taxon>
        <taxon>Coccomyxa</taxon>
    </lineage>
</organism>
<dbReference type="SUPFAM" id="SSF53335">
    <property type="entry name" value="S-adenosyl-L-methionine-dependent methyltransferases"/>
    <property type="match status" value="1"/>
</dbReference>
<dbReference type="InterPro" id="IPR036188">
    <property type="entry name" value="FAD/NAD-bd_sf"/>
</dbReference>
<dbReference type="InterPro" id="IPR002937">
    <property type="entry name" value="Amino_oxidase"/>
</dbReference>